<keyword evidence="3" id="KW-0378">Hydrolase</keyword>
<evidence type="ECO:0000313" key="6">
    <source>
        <dbReference type="Proteomes" id="UP000006327"/>
    </source>
</evidence>
<dbReference type="GO" id="GO:0006574">
    <property type="term" value="P:L-valine catabolic process"/>
    <property type="evidence" value="ECO:0007669"/>
    <property type="project" value="TreeGrafter"/>
</dbReference>
<evidence type="ECO:0000313" key="5">
    <source>
        <dbReference type="EMBL" id="GAC17627.1"/>
    </source>
</evidence>
<dbReference type="InterPro" id="IPR032259">
    <property type="entry name" value="HIBYL-CoA-H"/>
</dbReference>
<dbReference type="PANTHER" id="PTHR43176:SF3">
    <property type="entry name" value="3-HYDROXYISOBUTYRYL-COA HYDROLASE, MITOCHONDRIAL"/>
    <property type="match status" value="1"/>
</dbReference>
<evidence type="ECO:0000259" key="4">
    <source>
        <dbReference type="Pfam" id="PF16113"/>
    </source>
</evidence>
<dbReference type="InterPro" id="IPR029045">
    <property type="entry name" value="ClpP/crotonase-like_dom_sf"/>
</dbReference>
<dbReference type="InterPro" id="IPR045004">
    <property type="entry name" value="ECH_dom"/>
</dbReference>
<accession>K6YHH4</accession>
<dbReference type="RefSeq" id="WP_007616610.1">
    <property type="nucleotide sequence ID" value="NZ_BAEO01000009.1"/>
</dbReference>
<dbReference type="PANTHER" id="PTHR43176">
    <property type="entry name" value="3-HYDROXYISOBUTYRYL-COA HYDROLASE-RELATED"/>
    <property type="match status" value="1"/>
</dbReference>
<proteinExistence type="predicted"/>
<dbReference type="GO" id="GO:0003860">
    <property type="term" value="F:3-hydroxyisobutyryl-CoA hydrolase activity"/>
    <property type="evidence" value="ECO:0007669"/>
    <property type="project" value="UniProtKB-EC"/>
</dbReference>
<dbReference type="STRING" id="493475.GARC_0646"/>
<dbReference type="CDD" id="cd06558">
    <property type="entry name" value="crotonase-like"/>
    <property type="match status" value="1"/>
</dbReference>
<dbReference type="SUPFAM" id="SSF52096">
    <property type="entry name" value="ClpP/crotonase"/>
    <property type="match status" value="1"/>
</dbReference>
<dbReference type="OrthoDB" id="9790967at2"/>
<feature type="domain" description="Enoyl-CoA hydratase/isomerase" evidence="4">
    <location>
        <begin position="21"/>
        <end position="367"/>
    </location>
</feature>
<comment type="caution">
    <text evidence="5">The sequence shown here is derived from an EMBL/GenBank/DDBJ whole genome shotgun (WGS) entry which is preliminary data.</text>
</comment>
<keyword evidence="6" id="KW-1185">Reference proteome</keyword>
<reference evidence="5 6" key="1">
    <citation type="journal article" date="2017" name="Antonie Van Leeuwenhoek">
        <title>Rhizobium rhizosphaerae sp. nov., a novel species isolated from rice rhizosphere.</title>
        <authorList>
            <person name="Zhao J.J."/>
            <person name="Zhang J."/>
            <person name="Zhang R.J."/>
            <person name="Zhang C.W."/>
            <person name="Yin H.Q."/>
            <person name="Zhang X.X."/>
        </authorList>
    </citation>
    <scope>NUCLEOTIDE SEQUENCE [LARGE SCALE GENOMIC DNA]</scope>
    <source>
        <strain evidence="5 6">BSs20135</strain>
    </source>
</reference>
<dbReference type="Proteomes" id="UP000006327">
    <property type="component" value="Unassembled WGS sequence"/>
</dbReference>
<dbReference type="EC" id="3.1.2.4" evidence="2"/>
<name>K6YHH4_9ALTE</name>
<dbReference type="eggNOG" id="COG1024">
    <property type="taxonomic scope" value="Bacteria"/>
</dbReference>
<evidence type="ECO:0000256" key="2">
    <source>
        <dbReference type="ARBA" id="ARBA00011915"/>
    </source>
</evidence>
<gene>
    <name evidence="5" type="primary">paaG</name>
    <name evidence="5" type="ORF">GARC_0646</name>
</gene>
<dbReference type="AlphaFoldDB" id="K6YHH4"/>
<dbReference type="GO" id="GO:0016829">
    <property type="term" value="F:lyase activity"/>
    <property type="evidence" value="ECO:0007669"/>
    <property type="project" value="UniProtKB-KW"/>
</dbReference>
<organism evidence="5 6">
    <name type="scientific">Paraglaciecola arctica BSs20135</name>
    <dbReference type="NCBI Taxonomy" id="493475"/>
    <lineage>
        <taxon>Bacteria</taxon>
        <taxon>Pseudomonadati</taxon>
        <taxon>Pseudomonadota</taxon>
        <taxon>Gammaproteobacteria</taxon>
        <taxon>Alteromonadales</taxon>
        <taxon>Alteromonadaceae</taxon>
        <taxon>Paraglaciecola</taxon>
    </lineage>
</organism>
<evidence type="ECO:0000256" key="3">
    <source>
        <dbReference type="ARBA" id="ARBA00022801"/>
    </source>
</evidence>
<protein>
    <recommendedName>
        <fullName evidence="2">3-hydroxyisobutyryl-CoA hydrolase</fullName>
        <ecNumber evidence="2">3.1.2.4</ecNumber>
    </recommendedName>
</protein>
<comment type="catalytic activity">
    <reaction evidence="1">
        <text>3-hydroxy-2-methylpropanoyl-CoA + H2O = 3-hydroxy-2-methylpropanoate + CoA + H(+)</text>
        <dbReference type="Rhea" id="RHEA:20888"/>
        <dbReference type="ChEBI" id="CHEBI:11805"/>
        <dbReference type="ChEBI" id="CHEBI:15377"/>
        <dbReference type="ChEBI" id="CHEBI:15378"/>
        <dbReference type="ChEBI" id="CHEBI:57287"/>
        <dbReference type="ChEBI" id="CHEBI:57340"/>
        <dbReference type="EC" id="3.1.2.4"/>
    </reaction>
</comment>
<keyword evidence="5" id="KW-0456">Lyase</keyword>
<dbReference type="Pfam" id="PF16113">
    <property type="entry name" value="ECH_2"/>
    <property type="match status" value="1"/>
</dbReference>
<dbReference type="Gene3D" id="3.90.226.10">
    <property type="entry name" value="2-enoyl-CoA Hydratase, Chain A, domain 1"/>
    <property type="match status" value="1"/>
</dbReference>
<evidence type="ECO:0000256" key="1">
    <source>
        <dbReference type="ARBA" id="ARBA00001709"/>
    </source>
</evidence>
<dbReference type="NCBIfam" id="NF004127">
    <property type="entry name" value="PRK05617.1"/>
    <property type="match status" value="1"/>
</dbReference>
<dbReference type="GO" id="GO:0005829">
    <property type="term" value="C:cytosol"/>
    <property type="evidence" value="ECO:0007669"/>
    <property type="project" value="TreeGrafter"/>
</dbReference>
<sequence length="384" mass="42174">MSNENAVVYFDEIITECGFKIGHATLNKAAALNALDLQMIRLLTPQLEKWQQDPKIAMVFLDGSGERAFCAGGDIVSMYKSMQASQADKESSEAANQLALQEFFTEEYQLDYLIHTFSKPVLIWGNGIIMGGGLGLMSGGSHRVVTENSRIAMPEISIGLYPDVGGSYFLNQMPAGNGLFLGLTGASINATDALYSHLADYFVPQDAKATLFARLLSANWQEELLHQTLTSICDDFHSLHFGQLPQGNLQENQQWLTTLAAQTDVVAAVDYIMSANAGDNKWLNKAQKTLSAGSPITANLVFEQLHRGKGMSLAACFQMELGLSCKCGEFGEFQEGVRALMIDKDNQPNWRYKSVEQVPQATIDYFFADIWSQDSHPLAQLNAG</sequence>
<dbReference type="EMBL" id="BAEO01000009">
    <property type="protein sequence ID" value="GAC17627.1"/>
    <property type="molecule type" value="Genomic_DNA"/>
</dbReference>